<feature type="region of interest" description="Disordered" evidence="1">
    <location>
        <begin position="48"/>
        <end position="95"/>
    </location>
</feature>
<feature type="compositionally biased region" description="Basic and acidic residues" evidence="1">
    <location>
        <begin position="48"/>
        <end position="62"/>
    </location>
</feature>
<sequence length="117" mass="12387">MSALRLASTAARRLDGLESRQHPRISSLRGVNQPPPHILACRAWRDGQDAAGDRAAPLEKDSLPLATSSRGSPTRPPTHALVPLGPTSTPRTGMWRGVEADEHGQLVSLPGHGPGKP</sequence>
<accession>A0A9D4TQU0</accession>
<keyword evidence="3" id="KW-1185">Reference proteome</keyword>
<comment type="caution">
    <text evidence="2">The sequence shown here is derived from an EMBL/GenBank/DDBJ whole genome shotgun (WGS) entry which is preliminary data.</text>
</comment>
<dbReference type="AlphaFoldDB" id="A0A9D4TQU0"/>
<dbReference type="EMBL" id="SIDB01000005">
    <property type="protein sequence ID" value="KAI3432418.1"/>
    <property type="molecule type" value="Genomic_DNA"/>
</dbReference>
<name>A0A9D4TQU0_CHLVU</name>
<protein>
    <submittedName>
        <fullName evidence="2">Uncharacterized protein</fullName>
    </submittedName>
</protein>
<organism evidence="2 3">
    <name type="scientific">Chlorella vulgaris</name>
    <name type="common">Green alga</name>
    <dbReference type="NCBI Taxonomy" id="3077"/>
    <lineage>
        <taxon>Eukaryota</taxon>
        <taxon>Viridiplantae</taxon>
        <taxon>Chlorophyta</taxon>
        <taxon>core chlorophytes</taxon>
        <taxon>Trebouxiophyceae</taxon>
        <taxon>Chlorellales</taxon>
        <taxon>Chlorellaceae</taxon>
        <taxon>Chlorella clade</taxon>
        <taxon>Chlorella</taxon>
    </lineage>
</organism>
<evidence type="ECO:0000313" key="3">
    <source>
        <dbReference type="Proteomes" id="UP001055712"/>
    </source>
</evidence>
<proteinExistence type="predicted"/>
<evidence type="ECO:0000256" key="1">
    <source>
        <dbReference type="SAM" id="MobiDB-lite"/>
    </source>
</evidence>
<feature type="region of interest" description="Disordered" evidence="1">
    <location>
        <begin position="13"/>
        <end position="36"/>
    </location>
</feature>
<reference evidence="2" key="1">
    <citation type="journal article" date="2019" name="Plant J.">
        <title>Chlorella vulgaris genome assembly and annotation reveals the molecular basis for metabolic acclimation to high light conditions.</title>
        <authorList>
            <person name="Cecchin M."/>
            <person name="Marcolungo L."/>
            <person name="Rossato M."/>
            <person name="Girolomoni L."/>
            <person name="Cosentino E."/>
            <person name="Cuine S."/>
            <person name="Li-Beisson Y."/>
            <person name="Delledonne M."/>
            <person name="Ballottari M."/>
        </authorList>
    </citation>
    <scope>NUCLEOTIDE SEQUENCE</scope>
    <source>
        <strain evidence="2">211/11P</strain>
    </source>
</reference>
<reference evidence="2" key="2">
    <citation type="submission" date="2020-11" db="EMBL/GenBank/DDBJ databases">
        <authorList>
            <person name="Cecchin M."/>
            <person name="Marcolungo L."/>
            <person name="Rossato M."/>
            <person name="Girolomoni L."/>
            <person name="Cosentino E."/>
            <person name="Cuine S."/>
            <person name="Li-Beisson Y."/>
            <person name="Delledonne M."/>
            <person name="Ballottari M."/>
        </authorList>
    </citation>
    <scope>NUCLEOTIDE SEQUENCE</scope>
    <source>
        <strain evidence="2">211/11P</strain>
        <tissue evidence="2">Whole cell</tissue>
    </source>
</reference>
<evidence type="ECO:0000313" key="2">
    <source>
        <dbReference type="EMBL" id="KAI3432418.1"/>
    </source>
</evidence>
<gene>
    <name evidence="2" type="ORF">D9Q98_003972</name>
</gene>
<dbReference type="Proteomes" id="UP001055712">
    <property type="component" value="Unassembled WGS sequence"/>
</dbReference>